<dbReference type="PANTHER" id="PTHR48207">
    <property type="entry name" value="SUCCINATE--HYDROXYMETHYLGLUTARATE COA-TRANSFERASE"/>
    <property type="match status" value="1"/>
</dbReference>
<accession>A0A1M6PMZ8</accession>
<protein>
    <submittedName>
        <fullName evidence="2">Crotonobetainyl-CoA:carnitine CoA-transferase CaiB</fullName>
    </submittedName>
</protein>
<sequence length="394" mass="42458">MVSSQPLAGVRVIDFTQIMLGPSATQMLGDYGADVIKIERPGTGDLSRVTLPDDPAGSDNPAFSSLNRNKRSIALDLSTQAGRVIARELVRDADVVVSNFRPGVMERLGLGYDELSELNPRLIFAVGTGYGLTGPYRSKGGQDMLAQALTGATHRRADPSRPPQLYATTVADYAAGMHLMQGILLALLARERTGRGQLVQASLYDAMLAMQMQEATHLLMRGVELNWVAMPHTGVFETSDGALVLVGAFRDDPIADICAALGIEDLTRQERFSTFALQCANRSELHAELSAVFRRNTTQHWIEVLEKADLLCAPIRTLDEALADPQTDANGMVVEIDRDGEPVRTVGSPVKLTDGAATVRFPPPRLGEHTDAVLAELGYDAERIAALRSAGIVA</sequence>
<dbReference type="Gene3D" id="3.30.1540.10">
    <property type="entry name" value="formyl-coa transferase, domain 3"/>
    <property type="match status" value="1"/>
</dbReference>
<dbReference type="InterPro" id="IPR044855">
    <property type="entry name" value="CoA-Trfase_III_dom3_sf"/>
</dbReference>
<dbReference type="Proteomes" id="UP000184363">
    <property type="component" value="Unassembled WGS sequence"/>
</dbReference>
<dbReference type="Gene3D" id="3.40.50.10540">
    <property type="entry name" value="Crotonobetainyl-coa:carnitine coa-transferase, domain 1"/>
    <property type="match status" value="1"/>
</dbReference>
<reference evidence="2 3" key="1">
    <citation type="submission" date="2016-11" db="EMBL/GenBank/DDBJ databases">
        <authorList>
            <person name="Jaros S."/>
            <person name="Januszkiewicz K."/>
            <person name="Wedrychowicz H."/>
        </authorList>
    </citation>
    <scope>NUCLEOTIDE SEQUENCE [LARGE SCALE GENOMIC DNA]</scope>
    <source>
        <strain evidence="2 3">DSM 43832</strain>
    </source>
</reference>
<organism evidence="2 3">
    <name type="scientific">Pseudonocardia thermophila</name>
    <dbReference type="NCBI Taxonomy" id="1848"/>
    <lineage>
        <taxon>Bacteria</taxon>
        <taxon>Bacillati</taxon>
        <taxon>Actinomycetota</taxon>
        <taxon>Actinomycetes</taxon>
        <taxon>Pseudonocardiales</taxon>
        <taxon>Pseudonocardiaceae</taxon>
        <taxon>Pseudonocardia</taxon>
    </lineage>
</organism>
<keyword evidence="3" id="KW-1185">Reference proteome</keyword>
<dbReference type="InterPro" id="IPR003673">
    <property type="entry name" value="CoA-Trfase_fam_III"/>
</dbReference>
<dbReference type="InterPro" id="IPR023606">
    <property type="entry name" value="CoA-Trfase_III_dom_1_sf"/>
</dbReference>
<gene>
    <name evidence="2" type="ORF">SAMN05443637_102360</name>
</gene>
<evidence type="ECO:0000256" key="1">
    <source>
        <dbReference type="ARBA" id="ARBA00022679"/>
    </source>
</evidence>
<dbReference type="STRING" id="1848.SAMN05443637_102360"/>
<dbReference type="RefSeq" id="WP_200803750.1">
    <property type="nucleotide sequence ID" value="NZ_CALGVN010000036.1"/>
</dbReference>
<proteinExistence type="predicted"/>
<keyword evidence="1 2" id="KW-0808">Transferase</keyword>
<evidence type="ECO:0000313" key="2">
    <source>
        <dbReference type="EMBL" id="SHK09297.1"/>
    </source>
</evidence>
<dbReference type="InterPro" id="IPR050483">
    <property type="entry name" value="CoA-transferase_III_domain"/>
</dbReference>
<dbReference type="EMBL" id="FRAP01000002">
    <property type="protein sequence ID" value="SHK09297.1"/>
    <property type="molecule type" value="Genomic_DNA"/>
</dbReference>
<evidence type="ECO:0000313" key="3">
    <source>
        <dbReference type="Proteomes" id="UP000184363"/>
    </source>
</evidence>
<dbReference type="SUPFAM" id="SSF89796">
    <property type="entry name" value="CoA-transferase family III (CaiB/BaiF)"/>
    <property type="match status" value="1"/>
</dbReference>
<dbReference type="GO" id="GO:0008410">
    <property type="term" value="F:CoA-transferase activity"/>
    <property type="evidence" value="ECO:0007669"/>
    <property type="project" value="TreeGrafter"/>
</dbReference>
<dbReference type="Pfam" id="PF02515">
    <property type="entry name" value="CoA_transf_3"/>
    <property type="match status" value="1"/>
</dbReference>
<dbReference type="AlphaFoldDB" id="A0A1M6PMZ8"/>
<dbReference type="PANTHER" id="PTHR48207:SF4">
    <property type="entry name" value="BLL6097 PROTEIN"/>
    <property type="match status" value="1"/>
</dbReference>
<name>A0A1M6PMZ8_PSETH</name>